<sequence>MADRSAIEWTEATWNPVTGCDRVSDGCDHCYAMTLAKRLKAMGSAKYQNDGDPRTSGPGFGVTIHPQALDEPRRWRQSRVVFVNSMSDLFHARVPVSFIRDVFDVCRDTPQHTYQVLTKRSLRLRRLGESLDWPANLWMGVSVENADALPRVDHLRDVPAAVRFLSCEPLIGPLDGLNLDGIHWVIAGGESGANHRPVDGEWVRGIRDVCQDSGVAFFFKQWGGRTPKAEGRELDGRRWDEMPAAV</sequence>
<dbReference type="OrthoDB" id="9787478at2"/>
<dbReference type="Proteomes" id="UP000051677">
    <property type="component" value="Unassembled WGS sequence"/>
</dbReference>
<dbReference type="RefSeq" id="WP_055580677.1">
    <property type="nucleotide sequence ID" value="NZ_LKTM01000351.1"/>
</dbReference>
<name>A0A0Q2X4Z5_MYCGO</name>
<dbReference type="InterPro" id="IPR011101">
    <property type="entry name" value="DUF5131"/>
</dbReference>
<gene>
    <name evidence="1" type="ORF">AO501_09790</name>
</gene>
<reference evidence="1 2" key="1">
    <citation type="submission" date="2015-10" db="EMBL/GenBank/DDBJ databases">
        <title>Mycobacterium gordonae draft genome assembly.</title>
        <authorList>
            <person name="Ustinova V."/>
            <person name="Smirnova T."/>
            <person name="Blagodatskikh K."/>
            <person name="Varlamov D."/>
            <person name="Larionova E."/>
            <person name="Chernousova L."/>
        </authorList>
    </citation>
    <scope>NUCLEOTIDE SEQUENCE [LARGE SCALE GENOMIC DNA]</scope>
    <source>
        <strain evidence="1 2">CTRI 14-8773</strain>
    </source>
</reference>
<accession>A0A0Q2X4Z5</accession>
<protein>
    <recommendedName>
        <fullName evidence="3">Phage Gp37/Gp68 family protein</fullName>
    </recommendedName>
</protein>
<dbReference type="AlphaFoldDB" id="A0A0Q2X4Z5"/>
<dbReference type="Pfam" id="PF07505">
    <property type="entry name" value="DUF5131"/>
    <property type="match status" value="1"/>
</dbReference>
<proteinExistence type="predicted"/>
<evidence type="ECO:0008006" key="3">
    <source>
        <dbReference type="Google" id="ProtNLM"/>
    </source>
</evidence>
<comment type="caution">
    <text evidence="1">The sequence shown here is derived from an EMBL/GenBank/DDBJ whole genome shotgun (WGS) entry which is preliminary data.</text>
</comment>
<evidence type="ECO:0000313" key="1">
    <source>
        <dbReference type="EMBL" id="KQH76364.1"/>
    </source>
</evidence>
<organism evidence="1 2">
    <name type="scientific">Mycobacterium gordonae</name>
    <dbReference type="NCBI Taxonomy" id="1778"/>
    <lineage>
        <taxon>Bacteria</taxon>
        <taxon>Bacillati</taxon>
        <taxon>Actinomycetota</taxon>
        <taxon>Actinomycetes</taxon>
        <taxon>Mycobacteriales</taxon>
        <taxon>Mycobacteriaceae</taxon>
        <taxon>Mycobacterium</taxon>
    </lineage>
</organism>
<evidence type="ECO:0000313" key="2">
    <source>
        <dbReference type="Proteomes" id="UP000051677"/>
    </source>
</evidence>
<dbReference type="EMBL" id="LKTM01000351">
    <property type="protein sequence ID" value="KQH76364.1"/>
    <property type="molecule type" value="Genomic_DNA"/>
</dbReference>